<proteinExistence type="predicted"/>
<evidence type="ECO:0000313" key="3">
    <source>
        <dbReference type="Proteomes" id="UP000749559"/>
    </source>
</evidence>
<reference evidence="2" key="1">
    <citation type="submission" date="2022-03" db="EMBL/GenBank/DDBJ databases">
        <authorList>
            <person name="Martin C."/>
        </authorList>
    </citation>
    <scope>NUCLEOTIDE SEQUENCE</scope>
</reference>
<comment type="caution">
    <text evidence="2">The sequence shown here is derived from an EMBL/GenBank/DDBJ whole genome shotgun (WGS) entry which is preliminary data.</text>
</comment>
<feature type="compositionally biased region" description="Acidic residues" evidence="1">
    <location>
        <begin position="391"/>
        <end position="402"/>
    </location>
</feature>
<feature type="compositionally biased region" description="Basic and acidic residues" evidence="1">
    <location>
        <begin position="354"/>
        <end position="370"/>
    </location>
</feature>
<organism evidence="2 3">
    <name type="scientific">Owenia fusiformis</name>
    <name type="common">Polychaete worm</name>
    <dbReference type="NCBI Taxonomy" id="6347"/>
    <lineage>
        <taxon>Eukaryota</taxon>
        <taxon>Metazoa</taxon>
        <taxon>Spiralia</taxon>
        <taxon>Lophotrochozoa</taxon>
        <taxon>Annelida</taxon>
        <taxon>Polychaeta</taxon>
        <taxon>Sedentaria</taxon>
        <taxon>Canalipalpata</taxon>
        <taxon>Sabellida</taxon>
        <taxon>Oweniida</taxon>
        <taxon>Oweniidae</taxon>
        <taxon>Owenia</taxon>
    </lineage>
</organism>
<evidence type="ECO:0000313" key="2">
    <source>
        <dbReference type="EMBL" id="CAH1801081.1"/>
    </source>
</evidence>
<evidence type="ECO:0000256" key="1">
    <source>
        <dbReference type="SAM" id="MobiDB-lite"/>
    </source>
</evidence>
<dbReference type="Proteomes" id="UP000749559">
    <property type="component" value="Unassembled WGS sequence"/>
</dbReference>
<feature type="region of interest" description="Disordered" evidence="1">
    <location>
        <begin position="135"/>
        <end position="159"/>
    </location>
</feature>
<name>A0A8S4Q9B0_OWEFU</name>
<protein>
    <submittedName>
        <fullName evidence="2">Uncharacterized protein</fullName>
    </submittedName>
</protein>
<dbReference type="OrthoDB" id="9948935at2759"/>
<accession>A0A8S4Q9B0</accession>
<feature type="compositionally biased region" description="Low complexity" evidence="1">
    <location>
        <begin position="289"/>
        <end position="299"/>
    </location>
</feature>
<keyword evidence="3" id="KW-1185">Reference proteome</keyword>
<gene>
    <name evidence="2" type="ORF">OFUS_LOCUS24903</name>
</gene>
<feature type="non-terminal residue" evidence="2">
    <location>
        <position position="1"/>
    </location>
</feature>
<dbReference type="AlphaFoldDB" id="A0A8S4Q9B0"/>
<feature type="compositionally biased region" description="Low complexity" evidence="1">
    <location>
        <begin position="381"/>
        <end position="390"/>
    </location>
</feature>
<feature type="region of interest" description="Disordered" evidence="1">
    <location>
        <begin position="343"/>
        <end position="402"/>
    </location>
</feature>
<feature type="region of interest" description="Disordered" evidence="1">
    <location>
        <begin position="279"/>
        <end position="299"/>
    </location>
</feature>
<sequence>MAGSINQKLTRERIQSYDPYSTSSHTTGEASGLHIFSTAKHNQVFHFDTTEQLPWEQRKDRMNQAIAWITSEVAFMKVQDKMLTNQFTRCRKVIGQLKLRTLRKQQKWRKWSVASSDSILQDGLWEDWEIEEYDASESSGDSGDSGDSDTENFRPTAAEIKTKRSKSCDDILNNSEEIHDRIKITREKFLSTHENTIESDKEDDIFENQYVDCSNNTHQINGIISTNISASVKANTYDGDSTNIDTNAITLEKTVNKNNDVYENLNKIITSELDPIYSDDHFETDDTTSDGSDGPLSSTLDDIIIEFDDDATSVESSSIESLVNKSMQYVTVDEDGYISFDMSLDGESSDNDSVEWRINGKDNERNKNDTTGDDTECNHINSTDAPNDNNNDSDDDETPNSQ</sequence>
<dbReference type="EMBL" id="CAIIXF020000012">
    <property type="protein sequence ID" value="CAH1801081.1"/>
    <property type="molecule type" value="Genomic_DNA"/>
</dbReference>